<evidence type="ECO:0000256" key="6">
    <source>
        <dbReference type="ARBA" id="ARBA00023136"/>
    </source>
</evidence>
<evidence type="ECO:0000256" key="7">
    <source>
        <dbReference type="SAM" id="Phobius"/>
    </source>
</evidence>
<dbReference type="GO" id="GO:0007155">
    <property type="term" value="P:cell adhesion"/>
    <property type="evidence" value="ECO:0007669"/>
    <property type="project" value="UniProtKB-KW"/>
</dbReference>
<dbReference type="OrthoDB" id="6114058at2759"/>
<evidence type="ECO:0000256" key="1">
    <source>
        <dbReference type="ARBA" id="ARBA00004141"/>
    </source>
</evidence>
<evidence type="ECO:0000256" key="2">
    <source>
        <dbReference type="ARBA" id="ARBA00008141"/>
    </source>
</evidence>
<gene>
    <name evidence="8" type="ORF">F7725_021562</name>
</gene>
<feature type="transmembrane region" description="Helical" evidence="7">
    <location>
        <begin position="26"/>
        <end position="54"/>
    </location>
</feature>
<keyword evidence="3 7" id="KW-0812">Transmembrane</keyword>
<dbReference type="AlphaFoldDB" id="A0A7J5ZC63"/>
<name>A0A7J5ZC63_DISMA</name>
<evidence type="ECO:0000256" key="5">
    <source>
        <dbReference type="ARBA" id="ARBA00022989"/>
    </source>
</evidence>
<dbReference type="GO" id="GO:0016020">
    <property type="term" value="C:membrane"/>
    <property type="evidence" value="ECO:0007669"/>
    <property type="project" value="UniProtKB-SubCell"/>
</dbReference>
<evidence type="ECO:0000256" key="4">
    <source>
        <dbReference type="ARBA" id="ARBA00022889"/>
    </source>
</evidence>
<dbReference type="PANTHER" id="PTHR12316">
    <property type="entry name" value="NINJURIN-RELATED"/>
    <property type="match status" value="1"/>
</dbReference>
<keyword evidence="5 7" id="KW-1133">Transmembrane helix</keyword>
<comment type="caution">
    <text evidence="8">The sequence shown here is derived from an EMBL/GenBank/DDBJ whole genome shotgun (WGS) entry which is preliminary data.</text>
</comment>
<dbReference type="PANTHER" id="PTHR12316:SF24">
    <property type="entry name" value="NINJURIN-2"/>
    <property type="match status" value="1"/>
</dbReference>
<feature type="transmembrane region" description="Helical" evidence="7">
    <location>
        <begin position="125"/>
        <end position="144"/>
    </location>
</feature>
<keyword evidence="4" id="KW-0130">Cell adhesion</keyword>
<proteinExistence type="inferred from homology"/>
<feature type="transmembrane region" description="Helical" evidence="7">
    <location>
        <begin position="66"/>
        <end position="88"/>
    </location>
</feature>
<organism evidence="8 9">
    <name type="scientific">Dissostichus mawsoni</name>
    <name type="common">Antarctic cod</name>
    <dbReference type="NCBI Taxonomy" id="36200"/>
    <lineage>
        <taxon>Eukaryota</taxon>
        <taxon>Metazoa</taxon>
        <taxon>Chordata</taxon>
        <taxon>Craniata</taxon>
        <taxon>Vertebrata</taxon>
        <taxon>Euteleostomi</taxon>
        <taxon>Actinopterygii</taxon>
        <taxon>Neopterygii</taxon>
        <taxon>Teleostei</taxon>
        <taxon>Neoteleostei</taxon>
        <taxon>Acanthomorphata</taxon>
        <taxon>Eupercaria</taxon>
        <taxon>Perciformes</taxon>
        <taxon>Notothenioidei</taxon>
        <taxon>Nototheniidae</taxon>
        <taxon>Dissostichus</taxon>
    </lineage>
</organism>
<accession>A0A7J5ZC63</accession>
<evidence type="ECO:0000256" key="3">
    <source>
        <dbReference type="ARBA" id="ARBA00022692"/>
    </source>
</evidence>
<evidence type="ECO:0008006" key="10">
    <source>
        <dbReference type="Google" id="ProtNLM"/>
    </source>
</evidence>
<dbReference type="EMBL" id="JAAKFY010000003">
    <property type="protein sequence ID" value="KAF3859163.1"/>
    <property type="molecule type" value="Genomic_DNA"/>
</dbReference>
<keyword evidence="9" id="KW-1185">Reference proteome</keyword>
<evidence type="ECO:0000313" key="9">
    <source>
        <dbReference type="Proteomes" id="UP000518266"/>
    </source>
</evidence>
<evidence type="ECO:0000313" key="8">
    <source>
        <dbReference type="EMBL" id="KAF3859163.1"/>
    </source>
</evidence>
<dbReference type="Pfam" id="PF04923">
    <property type="entry name" value="Ninjurin"/>
    <property type="match status" value="1"/>
</dbReference>
<dbReference type="Proteomes" id="UP000518266">
    <property type="component" value="Unassembled WGS sequence"/>
</dbReference>
<dbReference type="InterPro" id="IPR007007">
    <property type="entry name" value="Ninjurin"/>
</dbReference>
<comment type="subcellular location">
    <subcellularLocation>
        <location evidence="1">Membrane</location>
        <topology evidence="1">Multi-pass membrane protein</topology>
    </subcellularLocation>
</comment>
<dbReference type="GO" id="GO:0042246">
    <property type="term" value="P:tissue regeneration"/>
    <property type="evidence" value="ECO:0007669"/>
    <property type="project" value="InterPro"/>
</dbReference>
<reference evidence="8 9" key="1">
    <citation type="submission" date="2020-03" db="EMBL/GenBank/DDBJ databases">
        <title>Dissostichus mawsoni Genome sequencing and assembly.</title>
        <authorList>
            <person name="Park H."/>
        </authorList>
    </citation>
    <scope>NUCLEOTIDE SEQUENCE [LARGE SCALE GENOMIC DNA]</scope>
    <source>
        <strain evidence="8">DM0001</strain>
        <tissue evidence="8">Muscle</tissue>
    </source>
</reference>
<keyword evidence="6 7" id="KW-0472">Membrane</keyword>
<sequence>MLDIALFLANITHMKTVIEQGAGYRYYVAVLVLISFSLALQIVAGILIIIIVAARCEMTVLSSYQRLLNFLNNLITGIIFLTLIVNIIKSAFGTQRSCFLRWLLQPRRDLNVVSNQKRLDYLNNLATGVIFVTTVINFFASFFGSKRTGFFRWLLARLHF</sequence>
<protein>
    <recommendedName>
        <fullName evidence="10">Ninjurin 2</fullName>
    </recommendedName>
</protein>
<comment type="similarity">
    <text evidence="2">Belongs to the ninjurin family.</text>
</comment>